<comment type="caution">
    <text evidence="5">The sequence shown here is derived from an EMBL/GenBank/DDBJ whole genome shotgun (WGS) entry which is preliminary data.</text>
</comment>
<dbReference type="Pfam" id="PF00583">
    <property type="entry name" value="Acetyltransf_1"/>
    <property type="match status" value="1"/>
</dbReference>
<accession>A0A2K4MI10</accession>
<evidence type="ECO:0000313" key="6">
    <source>
        <dbReference type="Proteomes" id="UP000236416"/>
    </source>
</evidence>
<evidence type="ECO:0000256" key="1">
    <source>
        <dbReference type="ARBA" id="ARBA00008694"/>
    </source>
</evidence>
<dbReference type="CDD" id="cd04301">
    <property type="entry name" value="NAT_SF"/>
    <property type="match status" value="1"/>
</dbReference>
<protein>
    <submittedName>
        <fullName evidence="5">GNAT family N-acetyltransferase</fullName>
    </submittedName>
</protein>
<sequence>MNIRITAARPQDSADIHRFITELAIYERAEREMVASVADIEASLFGPKAKAQALMCHVDGVLAGFAVYFFSYSTWLGKNGLYLEDLYITPEMRGAGAGKALLKYLAQLACEHDCGRFEWSVLDWNQPAIDFYQSIGAKPQAEWIRYRLAGDDLRRFAHGEETITA</sequence>
<organism evidence="5 6">
    <name type="scientific">Chromobacterium sinusclupearum</name>
    <dbReference type="NCBI Taxonomy" id="2077146"/>
    <lineage>
        <taxon>Bacteria</taxon>
        <taxon>Pseudomonadati</taxon>
        <taxon>Pseudomonadota</taxon>
        <taxon>Betaproteobacteria</taxon>
        <taxon>Neisseriales</taxon>
        <taxon>Chromobacteriaceae</taxon>
        <taxon>Chromobacterium</taxon>
    </lineage>
</organism>
<dbReference type="EMBL" id="PPTF01000107">
    <property type="protein sequence ID" value="POA96713.1"/>
    <property type="molecule type" value="Genomic_DNA"/>
</dbReference>
<evidence type="ECO:0000256" key="3">
    <source>
        <dbReference type="ARBA" id="ARBA00023315"/>
    </source>
</evidence>
<dbReference type="GO" id="GO:0008080">
    <property type="term" value="F:N-acetyltransferase activity"/>
    <property type="evidence" value="ECO:0007669"/>
    <property type="project" value="TreeGrafter"/>
</dbReference>
<dbReference type="PANTHER" id="PTHR10545">
    <property type="entry name" value="DIAMINE N-ACETYLTRANSFERASE"/>
    <property type="match status" value="1"/>
</dbReference>
<dbReference type="FunFam" id="3.40.630.30:FF:000064">
    <property type="entry name" value="GNAT family acetyltransferase"/>
    <property type="match status" value="1"/>
</dbReference>
<dbReference type="Gene3D" id="3.40.630.30">
    <property type="match status" value="1"/>
</dbReference>
<dbReference type="RefSeq" id="WP_103321963.1">
    <property type="nucleotide sequence ID" value="NZ_PPTF01000107.1"/>
</dbReference>
<gene>
    <name evidence="5" type="ORF">C2134_20860</name>
</gene>
<dbReference type="InterPro" id="IPR016181">
    <property type="entry name" value="Acyl_CoA_acyltransferase"/>
</dbReference>
<dbReference type="AlphaFoldDB" id="A0A2K4MI10"/>
<dbReference type="SUPFAM" id="SSF55729">
    <property type="entry name" value="Acyl-CoA N-acyltransferases (Nat)"/>
    <property type="match status" value="1"/>
</dbReference>
<proteinExistence type="inferred from homology"/>
<name>A0A2K4MI10_9NEIS</name>
<evidence type="ECO:0000259" key="4">
    <source>
        <dbReference type="PROSITE" id="PS51186"/>
    </source>
</evidence>
<evidence type="ECO:0000313" key="5">
    <source>
        <dbReference type="EMBL" id="POA96713.1"/>
    </source>
</evidence>
<reference evidence="5 6" key="1">
    <citation type="submission" date="2018-01" db="EMBL/GenBank/DDBJ databases">
        <title>Genomic Sequence of Chromobacterium MWU13-2610 from wild cranberry bogs within the Cape Cod National Seashore.</title>
        <authorList>
            <person name="O'Hara-Hanley K."/>
            <person name="Soby S."/>
            <person name="Harrison A."/>
        </authorList>
    </citation>
    <scope>NUCLEOTIDE SEQUENCE [LARGE SCALE GENOMIC DNA]</scope>
    <source>
        <strain evidence="5 6">MWU13-2610</strain>
    </source>
</reference>
<keyword evidence="3" id="KW-0012">Acyltransferase</keyword>
<dbReference type="PROSITE" id="PS51186">
    <property type="entry name" value="GNAT"/>
    <property type="match status" value="1"/>
</dbReference>
<keyword evidence="6" id="KW-1185">Reference proteome</keyword>
<feature type="domain" description="N-acetyltransferase" evidence="4">
    <location>
        <begin position="3"/>
        <end position="158"/>
    </location>
</feature>
<dbReference type="InterPro" id="IPR000182">
    <property type="entry name" value="GNAT_dom"/>
</dbReference>
<dbReference type="InterPro" id="IPR051016">
    <property type="entry name" value="Diverse_Substrate_AcTransf"/>
</dbReference>
<dbReference type="PANTHER" id="PTHR10545:SF29">
    <property type="entry name" value="GH14572P-RELATED"/>
    <property type="match status" value="1"/>
</dbReference>
<dbReference type="Proteomes" id="UP000236416">
    <property type="component" value="Unassembled WGS sequence"/>
</dbReference>
<evidence type="ECO:0000256" key="2">
    <source>
        <dbReference type="ARBA" id="ARBA00022679"/>
    </source>
</evidence>
<keyword evidence="2 5" id="KW-0808">Transferase</keyword>
<comment type="similarity">
    <text evidence="1">Belongs to the acetyltransferase family.</text>
</comment>